<accession>A0A5D0UDF6</accession>
<dbReference type="RefSeq" id="WP_148348973.1">
    <property type="nucleotide sequence ID" value="NZ_JBHSBF010000020.1"/>
</dbReference>
<keyword evidence="3" id="KW-1185">Reference proteome</keyword>
<dbReference type="Pfam" id="PF24393">
    <property type="entry name" value="Pepco"/>
    <property type="match status" value="1"/>
</dbReference>
<evidence type="ECO:0000313" key="3">
    <source>
        <dbReference type="Proteomes" id="UP000322634"/>
    </source>
</evidence>
<dbReference type="AlphaFoldDB" id="A0A5D0UDF6"/>
<organism evidence="2 3">
    <name type="scientific">Actinomadura syzygii</name>
    <dbReference type="NCBI Taxonomy" id="1427538"/>
    <lineage>
        <taxon>Bacteria</taxon>
        <taxon>Bacillati</taxon>
        <taxon>Actinomycetota</taxon>
        <taxon>Actinomycetes</taxon>
        <taxon>Streptosporangiales</taxon>
        <taxon>Thermomonosporaceae</taxon>
        <taxon>Actinomadura</taxon>
    </lineage>
</organism>
<dbReference type="InterPro" id="IPR056947">
    <property type="entry name" value="Pepco_dom"/>
</dbReference>
<evidence type="ECO:0000313" key="2">
    <source>
        <dbReference type="EMBL" id="TYC16418.1"/>
    </source>
</evidence>
<evidence type="ECO:0000259" key="1">
    <source>
        <dbReference type="Pfam" id="PF24393"/>
    </source>
</evidence>
<dbReference type="EMBL" id="VSFF01000003">
    <property type="protein sequence ID" value="TYC16418.1"/>
    <property type="molecule type" value="Genomic_DNA"/>
</dbReference>
<sequence length="126" mass="13000">MRTTAERRGEAAVVADEKTVEQAGPIPVVVAGAEPVDGEKGLFSAAREAATRVTDVDPARLAANLAAFCASVQAAIDQVPERSGPFRLESFEAVAEITAGGQFRLVGALQGQVKGGVKLVFARPPA</sequence>
<protein>
    <recommendedName>
        <fullName evidence="1">Pepco domain-containing protein</fullName>
    </recommendedName>
</protein>
<name>A0A5D0UDF6_9ACTN</name>
<feature type="domain" description="Pepco" evidence="1">
    <location>
        <begin position="33"/>
        <end position="123"/>
    </location>
</feature>
<reference evidence="2 3" key="1">
    <citation type="submission" date="2019-08" db="EMBL/GenBank/DDBJ databases">
        <title>Actinomadura sp. nov. CYP1-5 isolated from mountain soil.</title>
        <authorList>
            <person name="Songsumanus A."/>
            <person name="Kuncharoen N."/>
            <person name="Kudo T."/>
            <person name="Yuki M."/>
            <person name="Igarashi Y."/>
            <person name="Tanasupawat S."/>
        </authorList>
    </citation>
    <scope>NUCLEOTIDE SEQUENCE [LARGE SCALE GENOMIC DNA]</scope>
    <source>
        <strain evidence="2 3">GKU157</strain>
    </source>
</reference>
<comment type="caution">
    <text evidence="2">The sequence shown here is derived from an EMBL/GenBank/DDBJ whole genome shotgun (WGS) entry which is preliminary data.</text>
</comment>
<gene>
    <name evidence="2" type="ORF">FXF65_07355</name>
</gene>
<proteinExistence type="predicted"/>
<dbReference type="Proteomes" id="UP000322634">
    <property type="component" value="Unassembled WGS sequence"/>
</dbReference>